<dbReference type="CDD" id="cd00085">
    <property type="entry name" value="HNHc"/>
    <property type="match status" value="1"/>
</dbReference>
<dbReference type="Proteomes" id="UP000462760">
    <property type="component" value="Unassembled WGS sequence"/>
</dbReference>
<accession>A0A844FER8</accession>
<organism evidence="2 3">
    <name type="scientific">Anaerosalibacter bizertensis</name>
    <dbReference type="NCBI Taxonomy" id="932217"/>
    <lineage>
        <taxon>Bacteria</taxon>
        <taxon>Bacillati</taxon>
        <taxon>Bacillota</taxon>
        <taxon>Tissierellia</taxon>
        <taxon>Tissierellales</taxon>
        <taxon>Sporanaerobacteraceae</taxon>
        <taxon>Anaerosalibacter</taxon>
    </lineage>
</organism>
<dbReference type="AlphaFoldDB" id="A0A844FER8"/>
<reference evidence="2 3" key="1">
    <citation type="submission" date="2019-08" db="EMBL/GenBank/DDBJ databases">
        <title>In-depth cultivation of the pig gut microbiome towards novel bacterial diversity and tailored functional studies.</title>
        <authorList>
            <person name="Wylensek D."/>
            <person name="Hitch T.C.A."/>
            <person name="Clavel T."/>
        </authorList>
    </citation>
    <scope>NUCLEOTIDE SEQUENCE [LARGE SCALE GENOMIC DNA]</scope>
    <source>
        <strain evidence="2 3">Med78-601-WT-4W-RMD-3</strain>
    </source>
</reference>
<dbReference type="RefSeq" id="WP_154482207.1">
    <property type="nucleotide sequence ID" value="NZ_VULR01000002.1"/>
</dbReference>
<dbReference type="InterPro" id="IPR003615">
    <property type="entry name" value="HNH_nuc"/>
</dbReference>
<comment type="caution">
    <text evidence="2">The sequence shown here is derived from an EMBL/GenBank/DDBJ whole genome shotgun (WGS) entry which is preliminary data.</text>
</comment>
<feature type="domain" description="HNH nuclease" evidence="1">
    <location>
        <begin position="17"/>
        <end position="72"/>
    </location>
</feature>
<name>A0A844FER8_9FIRM</name>
<dbReference type="Gene3D" id="1.10.30.50">
    <property type="match status" value="1"/>
</dbReference>
<sequence>MAREFAKKFYNSKEWIKCREGYKQSKYGICERCGMPGEEVHHKEHLTPENINDPYITLSWDNLELLCQSCHSKEHMSKYDVVRDDVMFDESGDLVRRE</sequence>
<keyword evidence="2" id="KW-0255">Endonuclease</keyword>
<evidence type="ECO:0000259" key="1">
    <source>
        <dbReference type="SMART" id="SM00507"/>
    </source>
</evidence>
<dbReference type="InterPro" id="IPR002711">
    <property type="entry name" value="HNH"/>
</dbReference>
<dbReference type="GO" id="GO:0008270">
    <property type="term" value="F:zinc ion binding"/>
    <property type="evidence" value="ECO:0007669"/>
    <property type="project" value="InterPro"/>
</dbReference>
<protein>
    <submittedName>
        <fullName evidence="2">HNH endonuclease</fullName>
    </submittedName>
</protein>
<proteinExistence type="predicted"/>
<gene>
    <name evidence="2" type="ORF">FYJ27_01700</name>
</gene>
<dbReference type="EMBL" id="VULR01000002">
    <property type="protein sequence ID" value="MSS42452.1"/>
    <property type="molecule type" value="Genomic_DNA"/>
</dbReference>
<keyword evidence="2" id="KW-0540">Nuclease</keyword>
<evidence type="ECO:0000313" key="3">
    <source>
        <dbReference type="Proteomes" id="UP000462760"/>
    </source>
</evidence>
<dbReference type="GO" id="GO:0004519">
    <property type="term" value="F:endonuclease activity"/>
    <property type="evidence" value="ECO:0007669"/>
    <property type="project" value="UniProtKB-KW"/>
</dbReference>
<dbReference type="OrthoDB" id="9779761at2"/>
<keyword evidence="2" id="KW-0378">Hydrolase</keyword>
<dbReference type="SMART" id="SM00507">
    <property type="entry name" value="HNHc"/>
    <property type="match status" value="1"/>
</dbReference>
<evidence type="ECO:0000313" key="2">
    <source>
        <dbReference type="EMBL" id="MSS42452.1"/>
    </source>
</evidence>
<dbReference type="GO" id="GO:0003676">
    <property type="term" value="F:nucleic acid binding"/>
    <property type="evidence" value="ECO:0007669"/>
    <property type="project" value="InterPro"/>
</dbReference>
<dbReference type="Pfam" id="PF01844">
    <property type="entry name" value="HNH"/>
    <property type="match status" value="1"/>
</dbReference>